<evidence type="ECO:0000313" key="2">
    <source>
        <dbReference type="Proteomes" id="UP001597273"/>
    </source>
</evidence>
<comment type="caution">
    <text evidence="1">The sequence shown here is derived from an EMBL/GenBank/DDBJ whole genome shotgun (WGS) entry which is preliminary data.</text>
</comment>
<dbReference type="RefSeq" id="WP_204890243.1">
    <property type="nucleotide sequence ID" value="NZ_JBHUFW010000011.1"/>
</dbReference>
<dbReference type="EMBL" id="JBHUFW010000011">
    <property type="protein sequence ID" value="MFD1863836.1"/>
    <property type="molecule type" value="Genomic_DNA"/>
</dbReference>
<gene>
    <name evidence="1" type="ORF">ACFSDB_13080</name>
</gene>
<keyword evidence="2" id="KW-1185">Reference proteome</keyword>
<reference evidence="2" key="1">
    <citation type="journal article" date="2019" name="Int. J. Syst. Evol. Microbiol.">
        <title>The Global Catalogue of Microorganisms (GCM) 10K type strain sequencing project: providing services to taxonomists for standard genome sequencing and annotation.</title>
        <authorList>
            <consortium name="The Broad Institute Genomics Platform"/>
            <consortium name="The Broad Institute Genome Sequencing Center for Infectious Disease"/>
            <person name="Wu L."/>
            <person name="Ma J."/>
        </authorList>
    </citation>
    <scope>NUCLEOTIDE SEQUENCE [LARGE SCALE GENOMIC DNA]</scope>
    <source>
        <strain evidence="2">CGMCC 1.15475</strain>
    </source>
</reference>
<proteinExistence type="predicted"/>
<dbReference type="Gene3D" id="3.40.50.300">
    <property type="entry name" value="P-loop containing nucleotide triphosphate hydrolases"/>
    <property type="match status" value="1"/>
</dbReference>
<protein>
    <submittedName>
        <fullName evidence="1">AAA family ATPase</fullName>
    </submittedName>
</protein>
<accession>A0ABW4QJL8</accession>
<dbReference type="InterPro" id="IPR027417">
    <property type="entry name" value="P-loop_NTPase"/>
</dbReference>
<sequence>MKLILLFGPQAVGKMTVGQELEKETGLKLFHNHMTLELLHPFFGFTEETFRLSALIREEMFKSMAKSDIPGIIFTYVWAFDREEDKAFVEKVCSIFEQEGHEVYFAELEADVETRIGRNKTERRLQHKPTKRNIGESEKNLLESMEQHRLNSLPGEIQRDNYVRIDNTYLGPAETAGKIIEAFALNSSADAKGAAGCQS</sequence>
<evidence type="ECO:0000313" key="1">
    <source>
        <dbReference type="EMBL" id="MFD1863836.1"/>
    </source>
</evidence>
<organism evidence="1 2">
    <name type="scientific">Planococcus chinensis</name>
    <dbReference type="NCBI Taxonomy" id="272917"/>
    <lineage>
        <taxon>Bacteria</taxon>
        <taxon>Bacillati</taxon>
        <taxon>Bacillota</taxon>
        <taxon>Bacilli</taxon>
        <taxon>Bacillales</taxon>
        <taxon>Caryophanaceae</taxon>
        <taxon>Planococcus</taxon>
    </lineage>
</organism>
<dbReference type="SUPFAM" id="SSF52540">
    <property type="entry name" value="P-loop containing nucleoside triphosphate hydrolases"/>
    <property type="match status" value="1"/>
</dbReference>
<dbReference type="Proteomes" id="UP001597273">
    <property type="component" value="Unassembled WGS sequence"/>
</dbReference>
<name>A0ABW4QJL8_9BACL</name>